<organism evidence="1 2">
    <name type="scientific">Mesorhabditis belari</name>
    <dbReference type="NCBI Taxonomy" id="2138241"/>
    <lineage>
        <taxon>Eukaryota</taxon>
        <taxon>Metazoa</taxon>
        <taxon>Ecdysozoa</taxon>
        <taxon>Nematoda</taxon>
        <taxon>Chromadorea</taxon>
        <taxon>Rhabditida</taxon>
        <taxon>Rhabditina</taxon>
        <taxon>Rhabditomorpha</taxon>
        <taxon>Rhabditoidea</taxon>
        <taxon>Rhabditidae</taxon>
        <taxon>Mesorhabditinae</taxon>
        <taxon>Mesorhabditis</taxon>
    </lineage>
</organism>
<evidence type="ECO:0000313" key="2">
    <source>
        <dbReference type="WBParaSite" id="MBELARI_LOCUS6635"/>
    </source>
</evidence>
<dbReference type="WBParaSite" id="MBELARI_LOCUS6635">
    <property type="protein sequence ID" value="MBELARI_LOCUS6635"/>
    <property type="gene ID" value="MBELARI_LOCUS6635"/>
</dbReference>
<accession>A0AAF3FI95</accession>
<dbReference type="AlphaFoldDB" id="A0AAF3FI95"/>
<evidence type="ECO:0000313" key="1">
    <source>
        <dbReference type="Proteomes" id="UP000887575"/>
    </source>
</evidence>
<name>A0AAF3FI95_9BILA</name>
<reference evidence="2" key="1">
    <citation type="submission" date="2024-02" db="UniProtKB">
        <authorList>
            <consortium name="WormBaseParasite"/>
        </authorList>
    </citation>
    <scope>IDENTIFICATION</scope>
</reference>
<proteinExistence type="predicted"/>
<keyword evidence="1" id="KW-1185">Reference proteome</keyword>
<sequence>MRGGATITEGCFTTITHRAEIMESFKKEQLNHMPTSSVNFLEELPDVVFYAVMGKLPGWVIENTVRQLSRNCYRKIELCRARLPRVYISLLYVHGNRFRFIHSARNDYEEKVDPAKLIQHLEYLNERVTFNTLRLNDVDWDMFANCKFKCEELSCFVSGTTLSPERFMDIFRSIRPTRKLGIHAYGDNKLFPVTRDFFTNNYAIGLQEVGLIGHGNAMIDPINNTVLLDSTPLIFYERQIDQIGLRVVGGEAERRNFLRNLPGLKVVKRLRGEGYVEDVRALKRANGDVVQLCVCSDGISHNDISMHMPTSSVNFLEELPDVVFYAVMGKLPGWVIENTVRQLSRNCYRKIELCRARLPRVYIKVLDVRGNTFSYRRPDDKERNVYAERIDPTNLIQHLEYLKKRATFETLCLRDVNWDMFANCEFQCEELTCWAMDTTLSPERFTDIFRSIRPTRKLGIYAYRNNKIFPVTTDFFTDAMIRDWYTSERQVDYIELQVVGGEAQHQNFWHNLAGLLVDKRLLYDGCISSRPALERVNGDVLKLRVDIRLGDYLNISMVRLVPGPEAGLYRRYDDVE</sequence>
<dbReference type="Proteomes" id="UP000887575">
    <property type="component" value="Unassembled WGS sequence"/>
</dbReference>
<protein>
    <submittedName>
        <fullName evidence="2">Uncharacterized protein</fullName>
    </submittedName>
</protein>